<dbReference type="Pfam" id="PF00246">
    <property type="entry name" value="Peptidase_M14"/>
    <property type="match status" value="1"/>
</dbReference>
<dbReference type="GO" id="GO:0008270">
    <property type="term" value="F:zinc ion binding"/>
    <property type="evidence" value="ECO:0007669"/>
    <property type="project" value="InterPro"/>
</dbReference>
<proteinExistence type="inferred from homology"/>
<dbReference type="GO" id="GO:0004181">
    <property type="term" value="F:metallocarboxypeptidase activity"/>
    <property type="evidence" value="ECO:0007669"/>
    <property type="project" value="InterPro"/>
</dbReference>
<dbReference type="KEGG" id="spar:SPRG_14667"/>
<gene>
    <name evidence="3" type="ORF">SPRG_14667</name>
</gene>
<accession>A0A067BSK9</accession>
<dbReference type="AlphaFoldDB" id="A0A067BSK9"/>
<reference evidence="3 4" key="1">
    <citation type="journal article" date="2013" name="PLoS Genet.">
        <title>Distinctive expansion of potential virulence genes in the genome of the oomycete fish pathogen Saprolegnia parasitica.</title>
        <authorList>
            <person name="Jiang R.H."/>
            <person name="de Bruijn I."/>
            <person name="Haas B.J."/>
            <person name="Belmonte R."/>
            <person name="Lobach L."/>
            <person name="Christie J."/>
            <person name="van den Ackerveken G."/>
            <person name="Bottin A."/>
            <person name="Bulone V."/>
            <person name="Diaz-Moreno S.M."/>
            <person name="Dumas B."/>
            <person name="Fan L."/>
            <person name="Gaulin E."/>
            <person name="Govers F."/>
            <person name="Grenville-Briggs L.J."/>
            <person name="Horner N.R."/>
            <person name="Levin J.Z."/>
            <person name="Mammella M."/>
            <person name="Meijer H.J."/>
            <person name="Morris P."/>
            <person name="Nusbaum C."/>
            <person name="Oome S."/>
            <person name="Phillips A.J."/>
            <person name="van Rooyen D."/>
            <person name="Rzeszutek E."/>
            <person name="Saraiva M."/>
            <person name="Secombes C.J."/>
            <person name="Seidl M.F."/>
            <person name="Snel B."/>
            <person name="Stassen J.H."/>
            <person name="Sykes S."/>
            <person name="Tripathy S."/>
            <person name="van den Berg H."/>
            <person name="Vega-Arreguin J.C."/>
            <person name="Wawra S."/>
            <person name="Young S.K."/>
            <person name="Zeng Q."/>
            <person name="Dieguez-Uribeondo J."/>
            <person name="Russ C."/>
            <person name="Tyler B.M."/>
            <person name="van West P."/>
        </authorList>
    </citation>
    <scope>NUCLEOTIDE SEQUENCE [LARGE SCALE GENOMIC DNA]</scope>
    <source>
        <strain evidence="3 4">CBS 223.65</strain>
    </source>
</reference>
<keyword evidence="4" id="KW-1185">Reference proteome</keyword>
<protein>
    <recommendedName>
        <fullName evidence="2">Peptidase M14 domain-containing protein</fullName>
    </recommendedName>
</protein>
<organism evidence="3 4">
    <name type="scientific">Saprolegnia parasitica (strain CBS 223.65)</name>
    <dbReference type="NCBI Taxonomy" id="695850"/>
    <lineage>
        <taxon>Eukaryota</taxon>
        <taxon>Sar</taxon>
        <taxon>Stramenopiles</taxon>
        <taxon>Oomycota</taxon>
        <taxon>Saprolegniomycetes</taxon>
        <taxon>Saprolegniales</taxon>
        <taxon>Saprolegniaceae</taxon>
        <taxon>Saprolegnia</taxon>
    </lineage>
</organism>
<comment type="similarity">
    <text evidence="1">Belongs to the peptidase M14 family.</text>
</comment>
<name>A0A067BSK9_SAPPC</name>
<feature type="domain" description="Peptidase M14" evidence="2">
    <location>
        <begin position="42"/>
        <end position="100"/>
    </location>
</feature>
<dbReference type="Gene3D" id="3.40.630.10">
    <property type="entry name" value="Zn peptidases"/>
    <property type="match status" value="1"/>
</dbReference>
<dbReference type="Proteomes" id="UP000030745">
    <property type="component" value="Unassembled WGS sequence"/>
</dbReference>
<dbReference type="GeneID" id="24136459"/>
<dbReference type="EMBL" id="KK583333">
    <property type="protein sequence ID" value="KDO19805.1"/>
    <property type="molecule type" value="Genomic_DNA"/>
</dbReference>
<dbReference type="GO" id="GO:0006508">
    <property type="term" value="P:proteolysis"/>
    <property type="evidence" value="ECO:0007669"/>
    <property type="project" value="InterPro"/>
</dbReference>
<evidence type="ECO:0000313" key="3">
    <source>
        <dbReference type="EMBL" id="KDO19805.1"/>
    </source>
</evidence>
<dbReference type="OrthoDB" id="3626597at2759"/>
<evidence type="ECO:0000259" key="2">
    <source>
        <dbReference type="Pfam" id="PF00246"/>
    </source>
</evidence>
<feature type="non-terminal residue" evidence="3">
    <location>
        <position position="1"/>
    </location>
</feature>
<dbReference type="InterPro" id="IPR000834">
    <property type="entry name" value="Peptidase_M14"/>
</dbReference>
<evidence type="ECO:0000313" key="4">
    <source>
        <dbReference type="Proteomes" id="UP000030745"/>
    </source>
</evidence>
<evidence type="ECO:0000256" key="1">
    <source>
        <dbReference type="ARBA" id="ARBA00005988"/>
    </source>
</evidence>
<sequence length="115" mass="12672">TIDADVNRKCHTVNSDYLPSLTPGAYGTSAYHNCFRTDAQVDEYLDVLVKQNAGVITKFQISTTHKGLPIWAYKISTGARPSSLYLHALLHAREWVATSSAKPTPTERTTSSSCR</sequence>
<dbReference type="SUPFAM" id="SSF53187">
    <property type="entry name" value="Zn-dependent exopeptidases"/>
    <property type="match status" value="1"/>
</dbReference>
<dbReference type="RefSeq" id="XP_012209464.1">
    <property type="nucleotide sequence ID" value="XM_012354074.1"/>
</dbReference>
<dbReference type="VEuPathDB" id="FungiDB:SPRG_14667"/>